<keyword evidence="1 4" id="KW-0413">Isomerase</keyword>
<dbReference type="InterPro" id="IPR000297">
    <property type="entry name" value="PPIase_PpiC"/>
</dbReference>
<dbReference type="PANTHER" id="PTHR47245:SF2">
    <property type="entry name" value="PEPTIDYL-PROLYL CIS-TRANS ISOMERASE HP_0175-RELATED"/>
    <property type="match status" value="1"/>
</dbReference>
<dbReference type="Pfam" id="PF00639">
    <property type="entry name" value="Rotamase"/>
    <property type="match status" value="1"/>
</dbReference>
<sequence length="659" mass="76428">MMKNKSLVILSLALLCGGLKAQSELNKKVLFTVENDTVTAEEYMAVYNKNRDIGQEIDPKSPSEYLDLYLNFKLKVHEAKEMGKDTMPAFLREFRNYREQLTKPYLSDKDVTKELIREAYSRMKFDVRASHIMVGLPKNPTPEDTLAAYNKIMSLKKKIEDGALFEEVAQTNSDDTYSARKGGDLGYFTVFDMVYPFENAAYNTRIGKISDPVRSQFGYHIVKTTDKRDARGKVRVAHLMLIDNDKSTSQQKEDVKKKIDEIYAKLQAGEDFVTLVKQYSEDKTSVPQDGILEAFGINKMYPEFEDAAFALQDSGAYSEPIKTPVGWHIIMLVDHIGVPDFEEAEGQIRNKVERDARAQQSQVSVMKRIKQDYKFKEYPKAFNWVYQQVDESFMERGYQVPSKLNHADQTVFEFANFKYSVKDILNLVKERQSRYGRGGNLRSQVYKLIKDYQEEELLNYEKSRLSEKYADFRMLEREYYEGILLFDLTEEKVWRRAMTDTTGLEAFFANHREDYQWDTRYNVYLINAVDKKTAKKASKALEKGKSRMEVMKDLNIESKLNLNIDSATAELKELGDWAPLVEKKAEPGRTDLTEVHERYMQAVIISVEAPRNKELSEAKGRVISDYQSYLEKAWIEELRAKYTVKVNEDVLKEVISELE</sequence>
<keyword evidence="5" id="KW-1185">Reference proteome</keyword>
<feature type="domain" description="PpiC" evidence="3">
    <location>
        <begin position="231"/>
        <end position="334"/>
    </location>
</feature>
<evidence type="ECO:0000313" key="5">
    <source>
        <dbReference type="Proteomes" id="UP000516305"/>
    </source>
</evidence>
<evidence type="ECO:0000313" key="4">
    <source>
        <dbReference type="EMBL" id="QNR24017.1"/>
    </source>
</evidence>
<keyword evidence="1" id="KW-0697">Rotamase</keyword>
<feature type="domain" description="PpiC" evidence="3">
    <location>
        <begin position="124"/>
        <end position="226"/>
    </location>
</feature>
<proteinExistence type="predicted"/>
<dbReference type="InterPro" id="IPR050245">
    <property type="entry name" value="PrsA_foldase"/>
</dbReference>
<dbReference type="PANTHER" id="PTHR47245">
    <property type="entry name" value="PEPTIDYLPROLYL ISOMERASE"/>
    <property type="match status" value="1"/>
</dbReference>
<dbReference type="AlphaFoldDB" id="A0A7H0VE69"/>
<reference evidence="4 5" key="1">
    <citation type="submission" date="2020-08" db="EMBL/GenBank/DDBJ databases">
        <title>Croceimicrobium hydrocarbonivorans gen. nov., sp. nov., a novel marine bacterium isolated from a bacterial consortium that degrades polyethylene terephthalate.</title>
        <authorList>
            <person name="Liu R."/>
        </authorList>
    </citation>
    <scope>NUCLEOTIDE SEQUENCE [LARGE SCALE GENOMIC DNA]</scope>
    <source>
        <strain evidence="4 5">A20-9</strain>
    </source>
</reference>
<dbReference type="InterPro" id="IPR046357">
    <property type="entry name" value="PPIase_dom_sf"/>
</dbReference>
<name>A0A7H0VE69_9FLAO</name>
<dbReference type="Proteomes" id="UP000516305">
    <property type="component" value="Chromosome"/>
</dbReference>
<evidence type="ECO:0000256" key="2">
    <source>
        <dbReference type="SAM" id="SignalP"/>
    </source>
</evidence>
<evidence type="ECO:0000256" key="1">
    <source>
        <dbReference type="PROSITE-ProRule" id="PRU00278"/>
    </source>
</evidence>
<dbReference type="PROSITE" id="PS50198">
    <property type="entry name" value="PPIC_PPIASE_2"/>
    <property type="match status" value="2"/>
</dbReference>
<feature type="chain" id="PRO_5028854383" evidence="2">
    <location>
        <begin position="22"/>
        <end position="659"/>
    </location>
</feature>
<organism evidence="4 5">
    <name type="scientific">Croceimicrobium hydrocarbonivorans</name>
    <dbReference type="NCBI Taxonomy" id="2761580"/>
    <lineage>
        <taxon>Bacteria</taxon>
        <taxon>Pseudomonadati</taxon>
        <taxon>Bacteroidota</taxon>
        <taxon>Flavobacteriia</taxon>
        <taxon>Flavobacteriales</taxon>
        <taxon>Owenweeksiaceae</taxon>
        <taxon>Croceimicrobium</taxon>
    </lineage>
</organism>
<dbReference type="KEGG" id="chyd:H4K34_16835"/>
<keyword evidence="2" id="KW-0732">Signal</keyword>
<dbReference type="EMBL" id="CP060139">
    <property type="protein sequence ID" value="QNR24017.1"/>
    <property type="molecule type" value="Genomic_DNA"/>
</dbReference>
<feature type="signal peptide" evidence="2">
    <location>
        <begin position="1"/>
        <end position="21"/>
    </location>
</feature>
<dbReference type="Pfam" id="PF13616">
    <property type="entry name" value="Rotamase_3"/>
    <property type="match status" value="1"/>
</dbReference>
<dbReference type="SUPFAM" id="SSF54534">
    <property type="entry name" value="FKBP-like"/>
    <property type="match status" value="2"/>
</dbReference>
<dbReference type="PROSITE" id="PS01096">
    <property type="entry name" value="PPIC_PPIASE_1"/>
    <property type="match status" value="1"/>
</dbReference>
<dbReference type="RefSeq" id="WP_210758550.1">
    <property type="nucleotide sequence ID" value="NZ_CP060139.1"/>
</dbReference>
<dbReference type="InterPro" id="IPR023058">
    <property type="entry name" value="PPIase_PpiC_CS"/>
</dbReference>
<dbReference type="GO" id="GO:0003755">
    <property type="term" value="F:peptidyl-prolyl cis-trans isomerase activity"/>
    <property type="evidence" value="ECO:0007669"/>
    <property type="project" value="UniProtKB-KW"/>
</dbReference>
<gene>
    <name evidence="4" type="ORF">H4K34_16835</name>
</gene>
<accession>A0A7H0VE69</accession>
<evidence type="ECO:0000259" key="3">
    <source>
        <dbReference type="PROSITE" id="PS50198"/>
    </source>
</evidence>
<protein>
    <submittedName>
        <fullName evidence="4">Peptidyl-prolyl cis-trans isomerase</fullName>
    </submittedName>
</protein>
<dbReference type="Gene3D" id="3.10.50.40">
    <property type="match status" value="2"/>
</dbReference>